<evidence type="ECO:0000313" key="2">
    <source>
        <dbReference type="Proteomes" id="UP001549291"/>
    </source>
</evidence>
<organism evidence="1 2">
    <name type="scientific">Bradyrhizobium japonicum</name>
    <dbReference type="NCBI Taxonomy" id="375"/>
    <lineage>
        <taxon>Bacteria</taxon>
        <taxon>Pseudomonadati</taxon>
        <taxon>Pseudomonadota</taxon>
        <taxon>Alphaproteobacteria</taxon>
        <taxon>Hyphomicrobiales</taxon>
        <taxon>Nitrobacteraceae</taxon>
        <taxon>Bradyrhizobium</taxon>
    </lineage>
</organism>
<dbReference type="EMBL" id="JBEPTQ010000002">
    <property type="protein sequence ID" value="MET4720767.1"/>
    <property type="molecule type" value="Genomic_DNA"/>
</dbReference>
<sequence length="84" mass="9558">MVVVVPELTGYAVLRHVYVSVPYAACLLDGVKYMEQPPPPETRDLRKMRRQETPRAPTLRRLVKLAMECDSAEQLGHRLRGLGQ</sequence>
<protein>
    <recommendedName>
        <fullName evidence="3">Transposase</fullName>
    </recommendedName>
</protein>
<dbReference type="RefSeq" id="WP_248888430.1">
    <property type="nucleotide sequence ID" value="NZ_CP066351.1"/>
</dbReference>
<dbReference type="Proteomes" id="UP001549291">
    <property type="component" value="Unassembled WGS sequence"/>
</dbReference>
<name>A0ABV2RV16_BRAJP</name>
<gene>
    <name evidence="1" type="ORF">ABIF63_004873</name>
</gene>
<proteinExistence type="predicted"/>
<accession>A0ABV2RV16</accession>
<evidence type="ECO:0008006" key="3">
    <source>
        <dbReference type="Google" id="ProtNLM"/>
    </source>
</evidence>
<keyword evidence="2" id="KW-1185">Reference proteome</keyword>
<comment type="caution">
    <text evidence="1">The sequence shown here is derived from an EMBL/GenBank/DDBJ whole genome shotgun (WGS) entry which is preliminary data.</text>
</comment>
<evidence type="ECO:0000313" key="1">
    <source>
        <dbReference type="EMBL" id="MET4720767.1"/>
    </source>
</evidence>
<reference evidence="1 2" key="1">
    <citation type="submission" date="2024-06" db="EMBL/GenBank/DDBJ databases">
        <title>Genomic Encyclopedia of Type Strains, Phase V (KMG-V): Genome sequencing to study the core and pangenomes of soil and plant-associated prokaryotes.</title>
        <authorList>
            <person name="Whitman W."/>
        </authorList>
    </citation>
    <scope>NUCLEOTIDE SEQUENCE [LARGE SCALE GENOMIC DNA]</scope>
    <source>
        <strain evidence="1 2">USDA 160</strain>
    </source>
</reference>